<dbReference type="KEGG" id="pfaa:MM59RIKEN_17990"/>
<feature type="signal peptide" evidence="5">
    <location>
        <begin position="1"/>
        <end position="21"/>
    </location>
</feature>
<dbReference type="Pfam" id="PF00496">
    <property type="entry name" value="SBP_bac_5"/>
    <property type="match status" value="1"/>
</dbReference>
<evidence type="ECO:0000256" key="1">
    <source>
        <dbReference type="ARBA" id="ARBA00004196"/>
    </source>
</evidence>
<keyword evidence="8" id="KW-1185">Reference proteome</keyword>
<reference evidence="7" key="1">
    <citation type="submission" date="2020-09" db="EMBL/GenBank/DDBJ databases">
        <title>New species isolated from human feces.</title>
        <authorList>
            <person name="Kitahara M."/>
            <person name="Shigeno Y."/>
            <person name="Shime M."/>
            <person name="Matsumoto Y."/>
            <person name="Nakamura S."/>
            <person name="Motooka D."/>
            <person name="Fukuoka S."/>
            <person name="Nishikawa H."/>
            <person name="Benno Y."/>
        </authorList>
    </citation>
    <scope>NUCLEOTIDE SEQUENCE</scope>
    <source>
        <strain evidence="7">MM59</strain>
    </source>
</reference>
<feature type="chain" id="PRO_5039575894" evidence="5">
    <location>
        <begin position="22"/>
        <end position="550"/>
    </location>
</feature>
<comment type="similarity">
    <text evidence="2">Belongs to the bacterial solute-binding protein 5 family.</text>
</comment>
<evidence type="ECO:0000256" key="3">
    <source>
        <dbReference type="ARBA" id="ARBA00022448"/>
    </source>
</evidence>
<dbReference type="AlphaFoldDB" id="A0A810Q8H0"/>
<dbReference type="PROSITE" id="PS51257">
    <property type="entry name" value="PROKAR_LIPOPROTEIN"/>
    <property type="match status" value="1"/>
</dbReference>
<keyword evidence="3" id="KW-0813">Transport</keyword>
<name>A0A810Q8H0_9FIRM</name>
<dbReference type="PIRSF" id="PIRSF002741">
    <property type="entry name" value="MppA"/>
    <property type="match status" value="1"/>
</dbReference>
<dbReference type="Proteomes" id="UP000679848">
    <property type="component" value="Chromosome"/>
</dbReference>
<dbReference type="GO" id="GO:0015833">
    <property type="term" value="P:peptide transport"/>
    <property type="evidence" value="ECO:0007669"/>
    <property type="project" value="TreeGrafter"/>
</dbReference>
<dbReference type="CDD" id="cd08504">
    <property type="entry name" value="PBP2_OppA"/>
    <property type="match status" value="1"/>
</dbReference>
<dbReference type="GO" id="GO:0043190">
    <property type="term" value="C:ATP-binding cassette (ABC) transporter complex"/>
    <property type="evidence" value="ECO:0007669"/>
    <property type="project" value="InterPro"/>
</dbReference>
<comment type="subcellular location">
    <subcellularLocation>
        <location evidence="1">Cell envelope</location>
    </subcellularLocation>
</comment>
<dbReference type="Gene3D" id="3.10.105.10">
    <property type="entry name" value="Dipeptide-binding Protein, Domain 3"/>
    <property type="match status" value="1"/>
</dbReference>
<proteinExistence type="inferred from homology"/>
<accession>A0A810Q8H0</accession>
<dbReference type="SUPFAM" id="SSF53850">
    <property type="entry name" value="Periplasmic binding protein-like II"/>
    <property type="match status" value="1"/>
</dbReference>
<dbReference type="PANTHER" id="PTHR30290">
    <property type="entry name" value="PERIPLASMIC BINDING COMPONENT OF ABC TRANSPORTER"/>
    <property type="match status" value="1"/>
</dbReference>
<dbReference type="RefSeq" id="WP_187031535.1">
    <property type="nucleotide sequence ID" value="NZ_AP023420.1"/>
</dbReference>
<dbReference type="InterPro" id="IPR000914">
    <property type="entry name" value="SBP_5_dom"/>
</dbReference>
<dbReference type="Gene3D" id="3.90.76.10">
    <property type="entry name" value="Dipeptide-binding Protein, Domain 1"/>
    <property type="match status" value="1"/>
</dbReference>
<protein>
    <submittedName>
        <fullName evidence="7">ABC transporter substrate-binding protein</fullName>
    </submittedName>
</protein>
<sequence length="550" mass="59428">MRKQKRLTVTALLAALCVLLAAGCGQQESGMELSVCVGGSYSTLDPIYAEDIPSQTVLVHLYENLMRVVADQAGNSNVVNGMAKSVETEKNADGTVTCRFQLRSAKWSDGEKVTAEDFVYAWQRLADPDSHSPYAALLSVVCGYQEARLAKDMSLLQVSAPSDTMFEVTLTGNYDWFLREVCTSPATLPLRQDVVQRLKEAGSADGEAASWWQDPTALVTNGPYVAEELAEGSYLRLAASESYGTSQSSPADLVFQFASTAEEGQALYDEKLVDAVWPLSEERLTELSADEEWSPIPQLGTYAVVYNGAVDPFADRAIRQAFSLAVDRNALAELAGVTAQAAEGLIPPGVPGNGGEDFRTSGGALLDNENYAERCQEARRVLSEAGYSGAGLGELEYLYVEDGNTGAVAQALCRQWKEVLDVQVVPRAVTNQELWTALRSGEYALAGVSLEGAGNDAECFLMDWISDSYDNVAGYESSAYDTLMSIIARASDGTARMGCLHDAEALLLEDYVLTPLYTNGTAWELRENLTGACRDARGWFSFSGVTRKTA</sequence>
<keyword evidence="4 5" id="KW-0732">Signal</keyword>
<dbReference type="Gene3D" id="3.40.190.10">
    <property type="entry name" value="Periplasmic binding protein-like II"/>
    <property type="match status" value="1"/>
</dbReference>
<feature type="domain" description="Solute-binding protein family 5" evidence="6">
    <location>
        <begin position="78"/>
        <end position="467"/>
    </location>
</feature>
<evidence type="ECO:0000313" key="8">
    <source>
        <dbReference type="Proteomes" id="UP000679848"/>
    </source>
</evidence>
<dbReference type="GO" id="GO:0042597">
    <property type="term" value="C:periplasmic space"/>
    <property type="evidence" value="ECO:0007669"/>
    <property type="project" value="UniProtKB-ARBA"/>
</dbReference>
<evidence type="ECO:0000256" key="5">
    <source>
        <dbReference type="SAM" id="SignalP"/>
    </source>
</evidence>
<dbReference type="InterPro" id="IPR030678">
    <property type="entry name" value="Peptide/Ni-bd"/>
</dbReference>
<dbReference type="PANTHER" id="PTHR30290:SF10">
    <property type="entry name" value="PERIPLASMIC OLIGOPEPTIDE-BINDING PROTEIN-RELATED"/>
    <property type="match status" value="1"/>
</dbReference>
<evidence type="ECO:0000256" key="4">
    <source>
        <dbReference type="ARBA" id="ARBA00022729"/>
    </source>
</evidence>
<evidence type="ECO:0000259" key="6">
    <source>
        <dbReference type="Pfam" id="PF00496"/>
    </source>
</evidence>
<evidence type="ECO:0000256" key="2">
    <source>
        <dbReference type="ARBA" id="ARBA00005695"/>
    </source>
</evidence>
<dbReference type="EMBL" id="AP023420">
    <property type="protein sequence ID" value="BCK84480.1"/>
    <property type="molecule type" value="Genomic_DNA"/>
</dbReference>
<evidence type="ECO:0000313" key="7">
    <source>
        <dbReference type="EMBL" id="BCK84480.1"/>
    </source>
</evidence>
<dbReference type="GO" id="GO:0030313">
    <property type="term" value="C:cell envelope"/>
    <property type="evidence" value="ECO:0007669"/>
    <property type="project" value="UniProtKB-SubCell"/>
</dbReference>
<dbReference type="GO" id="GO:1904680">
    <property type="term" value="F:peptide transmembrane transporter activity"/>
    <property type="evidence" value="ECO:0007669"/>
    <property type="project" value="TreeGrafter"/>
</dbReference>
<dbReference type="InterPro" id="IPR039424">
    <property type="entry name" value="SBP_5"/>
</dbReference>
<organism evidence="7 8">
    <name type="scientific">Pusillibacter faecalis</name>
    <dbReference type="NCBI Taxonomy" id="2714358"/>
    <lineage>
        <taxon>Bacteria</taxon>
        <taxon>Bacillati</taxon>
        <taxon>Bacillota</taxon>
        <taxon>Clostridia</taxon>
        <taxon>Eubacteriales</taxon>
        <taxon>Oscillospiraceae</taxon>
        <taxon>Pusillibacter</taxon>
    </lineage>
</organism>
<gene>
    <name evidence="7" type="ORF">MM59RIKEN_17990</name>
</gene>